<keyword evidence="8" id="KW-1133">Transmembrane helix</keyword>
<dbReference type="GO" id="GO:0015562">
    <property type="term" value="F:efflux transmembrane transporter activity"/>
    <property type="evidence" value="ECO:0007669"/>
    <property type="project" value="InterPro"/>
</dbReference>
<organism evidence="9 10">
    <name type="scientific">Acinetobacter gerneri</name>
    <dbReference type="NCBI Taxonomy" id="202952"/>
    <lineage>
        <taxon>Bacteria</taxon>
        <taxon>Pseudomonadati</taxon>
        <taxon>Pseudomonadota</taxon>
        <taxon>Gammaproteobacteria</taxon>
        <taxon>Moraxellales</taxon>
        <taxon>Moraxellaceae</taxon>
        <taxon>Acinetobacter</taxon>
    </lineage>
</organism>
<reference evidence="9" key="1">
    <citation type="submission" date="2023-08" db="EMBL/GenBank/DDBJ databases">
        <title>Emergence of clinically-relevant ST2 carbapenem-resistant Acinetobacter baumannii strains in hospital sewages in Zhejiang, East of China.</title>
        <authorList>
            <person name="Kaichao C."/>
            <person name="Zhang R."/>
        </authorList>
    </citation>
    <scope>NUCLEOTIDE SEQUENCE</scope>
    <source>
        <strain evidence="9">M-SY-60</strain>
    </source>
</reference>
<keyword evidence="3" id="KW-0813">Transport</keyword>
<dbReference type="PANTHER" id="PTHR30026:SF22">
    <property type="entry name" value="OUTER MEMBRANE EFFLUX PROTEIN"/>
    <property type="match status" value="1"/>
</dbReference>
<evidence type="ECO:0000256" key="3">
    <source>
        <dbReference type="ARBA" id="ARBA00022448"/>
    </source>
</evidence>
<evidence type="ECO:0000256" key="2">
    <source>
        <dbReference type="ARBA" id="ARBA00007613"/>
    </source>
</evidence>
<keyword evidence="5 8" id="KW-0812">Transmembrane</keyword>
<feature type="transmembrane region" description="Helical" evidence="8">
    <location>
        <begin position="12"/>
        <end position="35"/>
    </location>
</feature>
<name>A0AAW8JQZ0_9GAMM</name>
<sequence length="512" mass="57837">MDFLFHIKKIRFFLRLIVVKFYLCFGLLFFSAAVFSENSSNKKLIESLNQVFKPKENDQYKIVEFKKLSNFSYIDRSTQEVLPTVILKSVGSQSISRRLVALEKETDFLSAIRLAIQRNPEISQAIAFLASQNSSIDVAKSQYYPQISGGVSASDLSSGQRGQQLLSLNATQMLYDFGKTKTSVNIEKAKLLLEQANVLVSIDDIANQVAAAMINIERYKSLSNTAQQQILGIQGILNIANLRANAGISSQADPIQAQSYLESARSNLIAQQLLLKQYQQRLRTLLGFDISNRHWIIPDHLVNASDLFRDPEFNTIPAMIVARTEVEVVQYQKHRTDLSRYPTLFVKGSLNQAINGVNPNNNKDDGFYSSVMFEASSHFYQGGAISAQTRAVSYAEQAARSKVNAVYMDVLDQIRITREDIKNKQRLIKVLVARQETAVRTRELYQEQYKLGTRSVIDLLNAEIAIHTANSELENARYDIYSNLAHFIKVTGRSRDIYQLNHISIQGIEVQP</sequence>
<dbReference type="AlphaFoldDB" id="A0AAW8JQZ0"/>
<accession>A0AAW8JQZ0</accession>
<evidence type="ECO:0000313" key="10">
    <source>
        <dbReference type="Proteomes" id="UP001243195"/>
    </source>
</evidence>
<dbReference type="EMBL" id="JAVIDA010000063">
    <property type="protein sequence ID" value="MDQ9073756.1"/>
    <property type="molecule type" value="Genomic_DNA"/>
</dbReference>
<protein>
    <submittedName>
        <fullName evidence="9">TolC family protein</fullName>
    </submittedName>
</protein>
<dbReference type="RefSeq" id="WP_308957530.1">
    <property type="nucleotide sequence ID" value="NZ_JAVICY010000064.1"/>
</dbReference>
<dbReference type="SUPFAM" id="SSF56954">
    <property type="entry name" value="Outer membrane efflux proteins (OEP)"/>
    <property type="match status" value="1"/>
</dbReference>
<keyword evidence="6 8" id="KW-0472">Membrane</keyword>
<evidence type="ECO:0000256" key="1">
    <source>
        <dbReference type="ARBA" id="ARBA00004442"/>
    </source>
</evidence>
<evidence type="ECO:0000256" key="7">
    <source>
        <dbReference type="ARBA" id="ARBA00023237"/>
    </source>
</evidence>
<dbReference type="GO" id="GO:0009279">
    <property type="term" value="C:cell outer membrane"/>
    <property type="evidence" value="ECO:0007669"/>
    <property type="project" value="UniProtKB-SubCell"/>
</dbReference>
<dbReference type="PANTHER" id="PTHR30026">
    <property type="entry name" value="OUTER MEMBRANE PROTEIN TOLC"/>
    <property type="match status" value="1"/>
</dbReference>
<dbReference type="GO" id="GO:0015288">
    <property type="term" value="F:porin activity"/>
    <property type="evidence" value="ECO:0007669"/>
    <property type="project" value="TreeGrafter"/>
</dbReference>
<evidence type="ECO:0000256" key="4">
    <source>
        <dbReference type="ARBA" id="ARBA00022452"/>
    </source>
</evidence>
<comment type="similarity">
    <text evidence="2">Belongs to the outer membrane factor (OMF) (TC 1.B.17) family.</text>
</comment>
<dbReference type="GO" id="GO:1990281">
    <property type="term" value="C:efflux pump complex"/>
    <property type="evidence" value="ECO:0007669"/>
    <property type="project" value="TreeGrafter"/>
</dbReference>
<evidence type="ECO:0000256" key="6">
    <source>
        <dbReference type="ARBA" id="ARBA00023136"/>
    </source>
</evidence>
<proteinExistence type="inferred from homology"/>
<dbReference type="InterPro" id="IPR003423">
    <property type="entry name" value="OMP_efflux"/>
</dbReference>
<dbReference type="Gene3D" id="1.20.1600.10">
    <property type="entry name" value="Outer membrane efflux proteins (OEP)"/>
    <property type="match status" value="1"/>
</dbReference>
<evidence type="ECO:0000313" key="9">
    <source>
        <dbReference type="EMBL" id="MDQ9073756.1"/>
    </source>
</evidence>
<dbReference type="InterPro" id="IPR051906">
    <property type="entry name" value="TolC-like"/>
</dbReference>
<gene>
    <name evidence="9" type="ORF">RFH51_20205</name>
</gene>
<comment type="subcellular location">
    <subcellularLocation>
        <location evidence="1">Cell outer membrane</location>
    </subcellularLocation>
</comment>
<keyword evidence="7" id="KW-0998">Cell outer membrane</keyword>
<dbReference type="Pfam" id="PF02321">
    <property type="entry name" value="OEP"/>
    <property type="match status" value="2"/>
</dbReference>
<evidence type="ECO:0000256" key="8">
    <source>
        <dbReference type="SAM" id="Phobius"/>
    </source>
</evidence>
<keyword evidence="4" id="KW-1134">Transmembrane beta strand</keyword>
<dbReference type="Proteomes" id="UP001243195">
    <property type="component" value="Unassembled WGS sequence"/>
</dbReference>
<evidence type="ECO:0000256" key="5">
    <source>
        <dbReference type="ARBA" id="ARBA00022692"/>
    </source>
</evidence>
<comment type="caution">
    <text evidence="9">The sequence shown here is derived from an EMBL/GenBank/DDBJ whole genome shotgun (WGS) entry which is preliminary data.</text>
</comment>